<evidence type="ECO:0000313" key="1">
    <source>
        <dbReference type="EMBL" id="CAD9163571.1"/>
    </source>
</evidence>
<dbReference type="AlphaFoldDB" id="A0A7S1RDY9"/>
<sequence>MAAEEEDPWCIKRQHADSVEECSLALQRGRGFPMLVLDGHEDAFFGHCTFFLRNRWEAESAEDAMTDYQSMMTLMPGSRLRALHEKVDAGFERTCLEAEARGDVAPDVPSRPYPELSGEALARLRAVVVPFVRSCDQAAHAEGADAEESWARLAGVRLGAWSTGGSEEELWKQRRPLEVLDEGLRRELFSALGLL</sequence>
<organism evidence="1">
    <name type="scientific">Alexandrium catenella</name>
    <name type="common">Red tide dinoflagellate</name>
    <name type="synonym">Gonyaulax catenella</name>
    <dbReference type="NCBI Taxonomy" id="2925"/>
    <lineage>
        <taxon>Eukaryota</taxon>
        <taxon>Sar</taxon>
        <taxon>Alveolata</taxon>
        <taxon>Dinophyceae</taxon>
        <taxon>Gonyaulacales</taxon>
        <taxon>Pyrocystaceae</taxon>
        <taxon>Alexandrium</taxon>
    </lineage>
</organism>
<name>A0A7S1RDY9_ALECA</name>
<proteinExistence type="predicted"/>
<accession>A0A7S1RDY9</accession>
<protein>
    <submittedName>
        <fullName evidence="1">Uncharacterized protein</fullName>
    </submittedName>
</protein>
<reference evidence="1" key="1">
    <citation type="submission" date="2021-01" db="EMBL/GenBank/DDBJ databases">
        <authorList>
            <person name="Corre E."/>
            <person name="Pelletier E."/>
            <person name="Niang G."/>
            <person name="Scheremetjew M."/>
            <person name="Finn R."/>
            <person name="Kale V."/>
            <person name="Holt S."/>
            <person name="Cochrane G."/>
            <person name="Meng A."/>
            <person name="Brown T."/>
            <person name="Cohen L."/>
        </authorList>
    </citation>
    <scope>NUCLEOTIDE SEQUENCE</scope>
    <source>
        <strain evidence="1">OF101</strain>
    </source>
</reference>
<dbReference type="EMBL" id="HBGE01067228">
    <property type="protein sequence ID" value="CAD9163571.1"/>
    <property type="molecule type" value="Transcribed_RNA"/>
</dbReference>
<gene>
    <name evidence="1" type="ORF">ACAT0790_LOCUS40336</name>
</gene>